<evidence type="ECO:0000313" key="5">
    <source>
        <dbReference type="EMBL" id="GLF93645.1"/>
    </source>
</evidence>
<dbReference type="InterPro" id="IPR023849">
    <property type="entry name" value="TQXA_dom"/>
</dbReference>
<keyword evidence="2" id="KW-0472">Membrane</keyword>
<feature type="transmembrane region" description="Helical" evidence="2">
    <location>
        <begin position="572"/>
        <end position="591"/>
    </location>
</feature>
<feature type="region of interest" description="Disordered" evidence="1">
    <location>
        <begin position="373"/>
        <end position="504"/>
    </location>
</feature>
<evidence type="ECO:0000313" key="6">
    <source>
        <dbReference type="Proteomes" id="UP001291653"/>
    </source>
</evidence>
<dbReference type="NCBIfam" id="TIGR03934">
    <property type="entry name" value="TQXA_dom"/>
    <property type="match status" value="1"/>
</dbReference>
<evidence type="ECO:0000256" key="2">
    <source>
        <dbReference type="SAM" id="Phobius"/>
    </source>
</evidence>
<gene>
    <name evidence="5" type="ORF">SYYSPA8_05130</name>
</gene>
<evidence type="ECO:0000259" key="4">
    <source>
        <dbReference type="Pfam" id="PF08341"/>
    </source>
</evidence>
<keyword evidence="6" id="KW-1185">Reference proteome</keyword>
<keyword evidence="3" id="KW-0732">Signal</keyword>
<evidence type="ECO:0000256" key="1">
    <source>
        <dbReference type="SAM" id="MobiDB-lite"/>
    </source>
</evidence>
<organism evidence="5 6">
    <name type="scientific">Streptomyces yaizuensis</name>
    <dbReference type="NCBI Taxonomy" id="2989713"/>
    <lineage>
        <taxon>Bacteria</taxon>
        <taxon>Bacillati</taxon>
        <taxon>Actinomycetota</taxon>
        <taxon>Actinomycetes</taxon>
        <taxon>Kitasatosporales</taxon>
        <taxon>Streptomycetaceae</taxon>
        <taxon>Streptomyces</taxon>
    </lineage>
</organism>
<feature type="chain" id="PRO_5046696934" description="Thioester domain-containing protein" evidence="3">
    <location>
        <begin position="24"/>
        <end position="599"/>
    </location>
</feature>
<feature type="signal peptide" evidence="3">
    <location>
        <begin position="1"/>
        <end position="23"/>
    </location>
</feature>
<accession>A0ABQ5NTG7</accession>
<dbReference type="InterPro" id="IPR013552">
    <property type="entry name" value="Thioester_dom"/>
</dbReference>
<feature type="compositionally biased region" description="Low complexity" evidence="1">
    <location>
        <begin position="441"/>
        <end position="450"/>
    </location>
</feature>
<comment type="caution">
    <text evidence="5">The sequence shown here is derived from an EMBL/GenBank/DDBJ whole genome shotgun (WGS) entry which is preliminary data.</text>
</comment>
<dbReference type="EMBL" id="BSBI01000002">
    <property type="protein sequence ID" value="GLF93645.1"/>
    <property type="molecule type" value="Genomic_DNA"/>
</dbReference>
<keyword evidence="2" id="KW-0812">Transmembrane</keyword>
<feature type="region of interest" description="Disordered" evidence="1">
    <location>
        <begin position="525"/>
        <end position="552"/>
    </location>
</feature>
<sequence>MRPLTAVALTAGLLLAGVLPAAADPVAASGDGVRRPGGATATLDGLKTFDGAVLRTKGRSHSLPAGLFEMTVDGGGRLKTYGIDLHNPAREQAKYQETPGRQTSLASHRNAGKIRWILRHSFPQIDDLARLAKEAGTGPLTQRTAAAGTQVAIWRYSDGADVQALDPAAEKLADWLERRARQVGEPGVSLGLEPAVISGKPGRRIGPVTVRTDAERVSVAPAPGAAAGGVKVTDAAGKPVGTVTDGAKVYVHIPEGAPDGTAALVAQTATPVPVGRAFTSAAGSQAQILAHSSESTVSAQTKVVWAAEGVVPALSARHNCVTRGVDVTAANPGDAPFTVEVGGAAYTVAARGSRTVTVPVTEDQPYDVVVTGRAGSAEGPARTPAPAGDGSTAPRDARDSGGAADSGDDRGKRADGATATAPATGGTRDRVKAHAGDGTGDTRSTGRAARSTSGGRDSGGPGDADGTQSAADDSDSPVAADGTPDGTSDGTPDPASGGGDSVEDFRKSFRGVLDCRTAGVAAPAPVASASGMSQTPVSRSAPLPAGDTGEEAVAGVSDGDLAATGGSGITPLIAGGAAVLIVVGGVVLFVLRRRNPAGE</sequence>
<keyword evidence="2" id="KW-1133">Transmembrane helix</keyword>
<evidence type="ECO:0000256" key="3">
    <source>
        <dbReference type="SAM" id="SignalP"/>
    </source>
</evidence>
<proteinExistence type="predicted"/>
<feature type="domain" description="Thioester" evidence="4">
    <location>
        <begin position="80"/>
        <end position="177"/>
    </location>
</feature>
<reference evidence="5 6" key="1">
    <citation type="submission" date="2022-10" db="EMBL/GenBank/DDBJ databases">
        <title>Draft genome sequence of Streptomyces sp. YSPA8.</title>
        <authorList>
            <person name="Moriuchi R."/>
            <person name="Dohra H."/>
            <person name="Yamamura H."/>
            <person name="Kodani S."/>
        </authorList>
    </citation>
    <scope>NUCLEOTIDE SEQUENCE [LARGE SCALE GENOMIC DNA]</scope>
    <source>
        <strain evidence="5 6">YSPA8</strain>
    </source>
</reference>
<dbReference type="RefSeq" id="WP_323445748.1">
    <property type="nucleotide sequence ID" value="NZ_BSBI01000002.1"/>
</dbReference>
<dbReference type="NCBIfam" id="NF041528">
    <property type="entry name" value="strep_LAETG"/>
    <property type="match status" value="1"/>
</dbReference>
<name>A0ABQ5NTG7_9ACTN</name>
<protein>
    <recommendedName>
        <fullName evidence="4">Thioester domain-containing protein</fullName>
    </recommendedName>
</protein>
<dbReference type="Proteomes" id="UP001291653">
    <property type="component" value="Unassembled WGS sequence"/>
</dbReference>
<feature type="compositionally biased region" description="Low complexity" evidence="1">
    <location>
        <begin position="416"/>
        <end position="426"/>
    </location>
</feature>
<dbReference type="Pfam" id="PF08341">
    <property type="entry name" value="TED"/>
    <property type="match status" value="1"/>
</dbReference>